<name>C2KM65_LEUMC</name>
<dbReference type="Proteomes" id="UP000004283">
    <property type="component" value="Unassembled WGS sequence"/>
</dbReference>
<organism evidence="1 2">
    <name type="scientific">Leuconostoc mesenteroides subsp. cremoris ATCC 19254</name>
    <dbReference type="NCBI Taxonomy" id="586220"/>
    <lineage>
        <taxon>Bacteria</taxon>
        <taxon>Bacillati</taxon>
        <taxon>Bacillota</taxon>
        <taxon>Bacilli</taxon>
        <taxon>Lactobacillales</taxon>
        <taxon>Lactobacillaceae</taxon>
        <taxon>Leuconostoc</taxon>
    </lineage>
</organism>
<gene>
    <name evidence="1" type="ORF">HMPREF0555_1731</name>
</gene>
<evidence type="ECO:0000313" key="1">
    <source>
        <dbReference type="EMBL" id="EEJ41670.1"/>
    </source>
</evidence>
<reference evidence="1 2" key="1">
    <citation type="submission" date="2009-04" db="EMBL/GenBank/DDBJ databases">
        <authorList>
            <person name="Qin X."/>
            <person name="Bachman B."/>
            <person name="Battles P."/>
            <person name="Bell A."/>
            <person name="Bess C."/>
            <person name="Bickham C."/>
            <person name="Chaboub L."/>
            <person name="Chen D."/>
            <person name="Coyle M."/>
            <person name="Deiros D.R."/>
            <person name="Dinh H."/>
            <person name="Forbes L."/>
            <person name="Fowler G."/>
            <person name="Francisco L."/>
            <person name="Fu Q."/>
            <person name="Gubbala S."/>
            <person name="Hale W."/>
            <person name="Han Y."/>
            <person name="Hemphill L."/>
            <person name="Highlander S.K."/>
            <person name="Hirani K."/>
            <person name="Hogues M."/>
            <person name="Jackson L."/>
            <person name="Jakkamsetti A."/>
            <person name="Javaid M."/>
            <person name="Jiang H."/>
            <person name="Korchina V."/>
            <person name="Kovar C."/>
            <person name="Lara F."/>
            <person name="Lee S."/>
            <person name="Mata R."/>
            <person name="Mathew T."/>
            <person name="Moen C."/>
            <person name="Morales K."/>
            <person name="Munidasa M."/>
            <person name="Nazareth L."/>
            <person name="Ngo R."/>
            <person name="Nguyen L."/>
            <person name="Okwuonu G."/>
            <person name="Ongeri F."/>
            <person name="Patil S."/>
            <person name="Petrosino J."/>
            <person name="Pham C."/>
            <person name="Pham P."/>
            <person name="Pu L.-L."/>
            <person name="Puazo M."/>
            <person name="Raj R."/>
            <person name="Reid J."/>
            <person name="Rouhana J."/>
            <person name="Saada N."/>
            <person name="Shang Y."/>
            <person name="Simmons D."/>
            <person name="Thornton R."/>
            <person name="Warren J."/>
            <person name="Weissenberger G."/>
            <person name="Zhang J."/>
            <person name="Zhang L."/>
            <person name="Zhou C."/>
            <person name="Zhu D."/>
            <person name="Muzny D."/>
            <person name="Worley K."/>
            <person name="Gibbs R."/>
        </authorList>
    </citation>
    <scope>NUCLEOTIDE SEQUENCE [LARGE SCALE GENOMIC DNA]</scope>
    <source>
        <strain evidence="1 2">ATCC 19254</strain>
    </source>
</reference>
<sequence length="45" mass="5408">MENYLAELEQLLHQLHHSDKEEAMNFYREYVMDADLVTYEQCISG</sequence>
<dbReference type="HOGENOM" id="CLU_3201621_0_0_9"/>
<proteinExistence type="predicted"/>
<dbReference type="EMBL" id="ACKV01000104">
    <property type="protein sequence ID" value="EEJ41670.1"/>
    <property type="molecule type" value="Genomic_DNA"/>
</dbReference>
<comment type="caution">
    <text evidence="1">The sequence shown here is derived from an EMBL/GenBank/DDBJ whole genome shotgun (WGS) entry which is preliminary data.</text>
</comment>
<accession>C2KM65</accession>
<dbReference type="AlphaFoldDB" id="C2KM65"/>
<protein>
    <submittedName>
        <fullName evidence="1">Uncharacterized protein</fullName>
    </submittedName>
</protein>
<dbReference type="RefSeq" id="WP_002815550.1">
    <property type="nucleotide sequence ID" value="NZ_GG693385.1"/>
</dbReference>
<evidence type="ECO:0000313" key="2">
    <source>
        <dbReference type="Proteomes" id="UP000004283"/>
    </source>
</evidence>